<sequence length="270" mass="30098">MLSTVQKFTLLIVIGAVLVTSCNDDPASLSNEQPPEIPPVESMSMDFSNFDGYQQNKEALSKEVNTNFAEAAIRAFVIKSVVDLNLAIPKALLAAASESEAEFNEEGEWVWNYTKNAGNQTYEVRLVASQQNENEINWQFFVTNSALNISDKLFFEGTTTAGGTQGTWTYYSLMSSSEEAVSVTNWSVSEEGNVDLRLEVVSDRYNNEGDFIEYSFDGTVKNVVFYNANEDSTTELQWNIETNVGYIIAPNYNNGEKACWNENFENVTCG</sequence>
<evidence type="ECO:0000313" key="1">
    <source>
        <dbReference type="EMBL" id="NGP77053.1"/>
    </source>
</evidence>
<dbReference type="EMBL" id="JAALLT010000003">
    <property type="protein sequence ID" value="NGP77053.1"/>
    <property type="molecule type" value="Genomic_DNA"/>
</dbReference>
<dbReference type="Proteomes" id="UP000473278">
    <property type="component" value="Unassembled WGS sequence"/>
</dbReference>
<comment type="caution">
    <text evidence="1">The sequence shown here is derived from an EMBL/GenBank/DDBJ whole genome shotgun (WGS) entry which is preliminary data.</text>
</comment>
<dbReference type="RefSeq" id="WP_165142046.1">
    <property type="nucleotide sequence ID" value="NZ_JAALLT010000003.1"/>
</dbReference>
<keyword evidence="2" id="KW-1185">Reference proteome</keyword>
<reference evidence="1 2" key="1">
    <citation type="submission" date="2020-02" db="EMBL/GenBank/DDBJ databases">
        <title>Balneolaceae bacterium YR4-1, complete genome.</title>
        <authorList>
            <person name="Li Y."/>
            <person name="Wu S."/>
        </authorList>
    </citation>
    <scope>NUCLEOTIDE SEQUENCE [LARGE SCALE GENOMIC DNA]</scope>
    <source>
        <strain evidence="1 2">YR4-1</strain>
    </source>
</reference>
<dbReference type="PROSITE" id="PS51257">
    <property type="entry name" value="PROKAR_LIPOPROTEIN"/>
    <property type="match status" value="1"/>
</dbReference>
<proteinExistence type="predicted"/>
<dbReference type="AlphaFoldDB" id="A0A6M1T9Y7"/>
<evidence type="ECO:0000313" key="2">
    <source>
        <dbReference type="Proteomes" id="UP000473278"/>
    </source>
</evidence>
<evidence type="ECO:0008006" key="3">
    <source>
        <dbReference type="Google" id="ProtNLM"/>
    </source>
</evidence>
<organism evidence="1 2">
    <name type="scientific">Halalkalibaculum roseum</name>
    <dbReference type="NCBI Taxonomy" id="2709311"/>
    <lineage>
        <taxon>Bacteria</taxon>
        <taxon>Pseudomonadati</taxon>
        <taxon>Balneolota</taxon>
        <taxon>Balneolia</taxon>
        <taxon>Balneolales</taxon>
        <taxon>Balneolaceae</taxon>
        <taxon>Halalkalibaculum</taxon>
    </lineage>
</organism>
<gene>
    <name evidence="1" type="ORF">G3570_10445</name>
</gene>
<name>A0A6M1T9Y7_9BACT</name>
<protein>
    <recommendedName>
        <fullName evidence="3">Lipoprotein</fullName>
    </recommendedName>
</protein>
<accession>A0A6M1T9Y7</accession>